<name>A0ABU8SDE2_9SPHN</name>
<proteinExistence type="predicted"/>
<dbReference type="PROSITE" id="PS51678">
    <property type="entry name" value="SAM_MT_PRMT"/>
    <property type="match status" value="1"/>
</dbReference>
<dbReference type="GO" id="GO:0032259">
    <property type="term" value="P:methylation"/>
    <property type="evidence" value="ECO:0007669"/>
    <property type="project" value="UniProtKB-KW"/>
</dbReference>
<protein>
    <submittedName>
        <fullName evidence="2">50S ribosomal protein L11 methyltransferase</fullName>
    </submittedName>
</protein>
<dbReference type="RefSeq" id="WP_339968333.1">
    <property type="nucleotide sequence ID" value="NZ_JBBHJY010000008.1"/>
</dbReference>
<evidence type="ECO:0000313" key="3">
    <source>
        <dbReference type="Proteomes" id="UP001379235"/>
    </source>
</evidence>
<sequence length="352" mass="37651">MTTEMTSNKTGDTATWNRQDHPGKLLRIGGSLIDNGRGDKARTMAIEALGDRPDDPLLAAVARRIFQYEMPGFHRDMLLDRARNAAYRTAIEASARGRTVLDIGTGSGLLAIMAAKAGAAHVYACEANAMLAATARTIVEANGLSDRITIFTTHSSRLDRNQDLGGGVDLVVSEVFADDLLGEYVLPTLDHARAELCAPGAIILPESAEIMVALADYPQKPADLSDIEGVDLSLFTPHARLHPTVRNGDPSFIVRSDPASMFHFDFSQGIASQRQSSVTLQSHGGSVGGIAQWLRIGFGGGVAYENAPGGDSDAHWGVCWTPLTEVLETRAGESFDVGGWHDEVALVLWDEG</sequence>
<comment type="caution">
    <text evidence="2">The sequence shown here is derived from an EMBL/GenBank/DDBJ whole genome shotgun (WGS) entry which is preliminary data.</text>
</comment>
<keyword evidence="2" id="KW-0489">Methyltransferase</keyword>
<dbReference type="Gene3D" id="3.40.50.150">
    <property type="entry name" value="Vaccinia Virus protein VP39"/>
    <property type="match status" value="1"/>
</dbReference>
<dbReference type="CDD" id="cd02440">
    <property type="entry name" value="AdoMet_MTases"/>
    <property type="match status" value="1"/>
</dbReference>
<keyword evidence="3" id="KW-1185">Reference proteome</keyword>
<evidence type="ECO:0000313" key="2">
    <source>
        <dbReference type="EMBL" id="MEJ6011273.1"/>
    </source>
</evidence>
<dbReference type="EMBL" id="JBBHJY010000008">
    <property type="protein sequence ID" value="MEJ6011273.1"/>
    <property type="molecule type" value="Genomic_DNA"/>
</dbReference>
<dbReference type="Proteomes" id="UP001379235">
    <property type="component" value="Unassembled WGS sequence"/>
</dbReference>
<keyword evidence="2" id="KW-0689">Ribosomal protein</keyword>
<keyword evidence="2" id="KW-0808">Transferase</keyword>
<dbReference type="InterPro" id="IPR029063">
    <property type="entry name" value="SAM-dependent_MTases_sf"/>
</dbReference>
<gene>
    <name evidence="2" type="ORF">WG900_15230</name>
</gene>
<dbReference type="GO" id="GO:0008168">
    <property type="term" value="F:methyltransferase activity"/>
    <property type="evidence" value="ECO:0007669"/>
    <property type="project" value="UniProtKB-KW"/>
</dbReference>
<dbReference type="SUPFAM" id="SSF53335">
    <property type="entry name" value="S-adenosyl-L-methionine-dependent methyltransferases"/>
    <property type="match status" value="1"/>
</dbReference>
<organism evidence="2 3">
    <name type="scientific">Novosphingobium aquae</name>
    <dbReference type="NCBI Taxonomy" id="3133435"/>
    <lineage>
        <taxon>Bacteria</taxon>
        <taxon>Pseudomonadati</taxon>
        <taxon>Pseudomonadota</taxon>
        <taxon>Alphaproteobacteria</taxon>
        <taxon>Sphingomonadales</taxon>
        <taxon>Sphingomonadaceae</taxon>
        <taxon>Novosphingobium</taxon>
    </lineage>
</organism>
<reference evidence="2 3" key="1">
    <citation type="submission" date="2024-03" db="EMBL/GenBank/DDBJ databases">
        <authorList>
            <person name="Jo J.-H."/>
        </authorList>
    </citation>
    <scope>NUCLEOTIDE SEQUENCE [LARGE SCALE GENOMIC DNA]</scope>
    <source>
        <strain evidence="2 3">AS3R-12</strain>
    </source>
</reference>
<dbReference type="Pfam" id="PF06325">
    <property type="entry name" value="PrmA"/>
    <property type="match status" value="1"/>
</dbReference>
<accession>A0ABU8SDE2</accession>
<evidence type="ECO:0000256" key="1">
    <source>
        <dbReference type="SAM" id="MobiDB-lite"/>
    </source>
</evidence>
<dbReference type="InterPro" id="IPR025799">
    <property type="entry name" value="Arg_MeTrfase"/>
</dbReference>
<dbReference type="Gene3D" id="2.70.160.11">
    <property type="entry name" value="Hnrnp arginine n-methyltransferase1"/>
    <property type="match status" value="1"/>
</dbReference>
<feature type="region of interest" description="Disordered" evidence="1">
    <location>
        <begin position="1"/>
        <end position="20"/>
    </location>
</feature>
<dbReference type="PANTHER" id="PTHR11006">
    <property type="entry name" value="PROTEIN ARGININE N-METHYLTRANSFERASE"/>
    <property type="match status" value="1"/>
</dbReference>
<feature type="compositionally biased region" description="Polar residues" evidence="1">
    <location>
        <begin position="1"/>
        <end position="17"/>
    </location>
</feature>
<dbReference type="PANTHER" id="PTHR11006:SF4">
    <property type="entry name" value="PROTEIN ARGININE N-METHYLTRANSFERASE 7"/>
    <property type="match status" value="1"/>
</dbReference>
<dbReference type="GO" id="GO:0005840">
    <property type="term" value="C:ribosome"/>
    <property type="evidence" value="ECO:0007669"/>
    <property type="project" value="UniProtKB-KW"/>
</dbReference>
<keyword evidence="2" id="KW-0687">Ribonucleoprotein</keyword>